<dbReference type="InterPro" id="IPR036322">
    <property type="entry name" value="WD40_repeat_dom_sf"/>
</dbReference>
<evidence type="ECO:0000259" key="9">
    <source>
        <dbReference type="Pfam" id="PF16529"/>
    </source>
</evidence>
<dbReference type="WBParaSite" id="HPLM_0001132101-mRNA-1">
    <property type="protein sequence ID" value="HPLM_0001132101-mRNA-1"/>
    <property type="gene ID" value="HPLM_0001132101"/>
</dbReference>
<keyword evidence="6 7" id="KW-0175">Coiled coil</keyword>
<feature type="domain" description="Enhancer of mRNA-decapping protein 4 C-terminal" evidence="10">
    <location>
        <begin position="662"/>
        <end position="729"/>
    </location>
</feature>
<dbReference type="InterPro" id="IPR015943">
    <property type="entry name" value="WD40/YVTN_repeat-like_dom_sf"/>
</dbReference>
<evidence type="ECO:0000256" key="4">
    <source>
        <dbReference type="ARBA" id="ARBA00022574"/>
    </source>
</evidence>
<dbReference type="OrthoDB" id="21128at2759"/>
<dbReference type="InterPro" id="IPR044938">
    <property type="entry name" value="EDC4_C_sf"/>
</dbReference>
<dbReference type="SUPFAM" id="SSF50978">
    <property type="entry name" value="WD40 repeat-like"/>
    <property type="match status" value="1"/>
</dbReference>
<protein>
    <submittedName>
        <fullName evidence="13">Ge1_WD40 domain-containing protein</fullName>
    </submittedName>
</protein>
<evidence type="ECO:0000256" key="5">
    <source>
        <dbReference type="ARBA" id="ARBA00022737"/>
    </source>
</evidence>
<dbReference type="Pfam" id="PF21289">
    <property type="entry name" value="EDC4_C"/>
    <property type="match status" value="1"/>
</dbReference>
<dbReference type="Gene3D" id="1.10.220.100">
    <property type="entry name" value="conserved c-terminal region of ge- 1"/>
    <property type="match status" value="1"/>
</dbReference>
<keyword evidence="4" id="KW-0853">WD repeat</keyword>
<evidence type="ECO:0000313" key="13">
    <source>
        <dbReference type="WBParaSite" id="HPLM_0001132101-mRNA-1"/>
    </source>
</evidence>
<comment type="similarity">
    <text evidence="2">Belongs to the WD repeat EDC4 family.</text>
</comment>
<dbReference type="OMA" id="FAHRWQP"/>
<feature type="region of interest" description="Disordered" evidence="8">
    <location>
        <begin position="384"/>
        <end position="405"/>
    </location>
</feature>
<dbReference type="AlphaFoldDB" id="A0A0N4WJV3"/>
<name>A0A0N4WJV3_HAEPC</name>
<keyword evidence="12" id="KW-1185">Reference proteome</keyword>
<evidence type="ECO:0000313" key="11">
    <source>
        <dbReference type="EMBL" id="VDO42573.1"/>
    </source>
</evidence>
<evidence type="ECO:0000256" key="1">
    <source>
        <dbReference type="ARBA" id="ARBA00004201"/>
    </source>
</evidence>
<comment type="subcellular location">
    <subcellularLocation>
        <location evidence="1">Cytoplasm</location>
        <location evidence="1">P-body</location>
    </subcellularLocation>
</comment>
<evidence type="ECO:0000256" key="3">
    <source>
        <dbReference type="ARBA" id="ARBA00022490"/>
    </source>
</evidence>
<organism evidence="13">
    <name type="scientific">Haemonchus placei</name>
    <name type="common">Barber's pole worm</name>
    <dbReference type="NCBI Taxonomy" id="6290"/>
    <lineage>
        <taxon>Eukaryota</taxon>
        <taxon>Metazoa</taxon>
        <taxon>Ecdysozoa</taxon>
        <taxon>Nematoda</taxon>
        <taxon>Chromadorea</taxon>
        <taxon>Rhabditida</taxon>
        <taxon>Rhabditina</taxon>
        <taxon>Rhabditomorpha</taxon>
        <taxon>Strongyloidea</taxon>
        <taxon>Trichostrongylidae</taxon>
        <taxon>Haemonchus</taxon>
    </lineage>
</organism>
<keyword evidence="5" id="KW-0677">Repeat</keyword>
<dbReference type="GO" id="GO:0031087">
    <property type="term" value="P:deadenylation-independent decapping of nuclear-transcribed mRNA"/>
    <property type="evidence" value="ECO:0007669"/>
    <property type="project" value="InterPro"/>
</dbReference>
<evidence type="ECO:0000256" key="6">
    <source>
        <dbReference type="ARBA" id="ARBA00023054"/>
    </source>
</evidence>
<dbReference type="STRING" id="6290.A0A0N4WJV3"/>
<evidence type="ECO:0000313" key="12">
    <source>
        <dbReference type="Proteomes" id="UP000268014"/>
    </source>
</evidence>
<dbReference type="Gene3D" id="2.130.10.10">
    <property type="entry name" value="YVTN repeat-like/Quinoprotein amine dehydrogenase"/>
    <property type="match status" value="1"/>
</dbReference>
<feature type="coiled-coil region" evidence="7">
    <location>
        <begin position="425"/>
        <end position="459"/>
    </location>
</feature>
<dbReference type="InterPro" id="IPR049404">
    <property type="entry name" value="EDC4_C"/>
</dbReference>
<accession>A0A0N4WJV3</accession>
<dbReference type="Pfam" id="PF16529">
    <property type="entry name" value="Ge1_WD40"/>
    <property type="match status" value="1"/>
</dbReference>
<evidence type="ECO:0000256" key="2">
    <source>
        <dbReference type="ARBA" id="ARBA00009639"/>
    </source>
</evidence>
<keyword evidence="3" id="KW-0963">Cytoplasm</keyword>
<reference evidence="11 12" key="2">
    <citation type="submission" date="2018-11" db="EMBL/GenBank/DDBJ databases">
        <authorList>
            <consortium name="Pathogen Informatics"/>
        </authorList>
    </citation>
    <scope>NUCLEOTIDE SEQUENCE [LARGE SCALE GENOMIC DNA]</scope>
    <source>
        <strain evidence="11 12">MHpl1</strain>
    </source>
</reference>
<reference evidence="13" key="1">
    <citation type="submission" date="2016-04" db="UniProtKB">
        <authorList>
            <consortium name="WormBaseParasite"/>
        </authorList>
    </citation>
    <scope>IDENTIFICATION</scope>
</reference>
<dbReference type="InterPro" id="IPR032401">
    <property type="entry name" value="EDC4_WD40"/>
</dbReference>
<dbReference type="InterPro" id="IPR045152">
    <property type="entry name" value="EDC4-like"/>
</dbReference>
<proteinExistence type="inferred from homology"/>
<sequence>MSAKVRALRGRFLAVQGDLIAFRFFNENTGDVIRIINRVSRNRRLIKGFSKAPVDLRFATHLPLLAVVDGESNLHVYSVAADCQDVETYMTIMNWPGGTSDSTPRVVWCPYVAENPSDPSDIVNMVALFKKNTVYVVNLSILKERGSRVTYEEALAVEEAILSVEVEEEVTAVCISPDSTAVAIARADGVVSFYVMNSNESELKFAHTWNPQMNRPIVELFFLDGARQKNQEQFWRHCLVVAEGGRRLALFECEDWRCLGRVRFESSVEIATFSVHVDPQARYAHILDIDGSNVFCVELEYADHPRFAGITQVTFSHPIVAVVPYEVDTEEKHDSSVDYSLDDEFDGDRNRNEVLAHYIAIGHRSLLQLDVHLELAEQHKPLSDAMPALKTGGDAEGDERGNEGPSDLLTVAPAAAANSTTPIDYEKLMEQLREMSDKIEQLSVRVERADSERRSAATNEHILSQLQCFTSSIFDEFYSGTCVRECADVQFLLVYVASQIRAPCSQTAELDVSEEEFSLREDRLLANVSDLIETNHRETINVVRNALNENSVAVENSIQANHKASYSFDYPLRNQFCFKLSADAVSHRVTERLRESLTTMVVPAIERICAQLFKQLNDNFRHGLDQYLQQMRALQTATLAAVAATATPAPSLSVGADRQALAHMIKTNQIPLAFETALNQGDQTALEFVCNNVDPDEIFRYPGTLSQPVLLSLLQQLSLRLDSDTDLKFR</sequence>
<gene>
    <name evidence="11" type="ORF">HPLM_LOCUS11313</name>
</gene>
<feature type="domain" description="Enhancer of mRNA-decapping protein 4 WD40 repeat region" evidence="9">
    <location>
        <begin position="9"/>
        <end position="300"/>
    </location>
</feature>
<evidence type="ECO:0000256" key="8">
    <source>
        <dbReference type="SAM" id="MobiDB-lite"/>
    </source>
</evidence>
<dbReference type="Proteomes" id="UP000268014">
    <property type="component" value="Unassembled WGS sequence"/>
</dbReference>
<dbReference type="PANTHER" id="PTHR15598:SF5">
    <property type="entry name" value="ENHANCER OF MRNA-DECAPPING PROTEIN 4"/>
    <property type="match status" value="1"/>
</dbReference>
<evidence type="ECO:0000259" key="10">
    <source>
        <dbReference type="Pfam" id="PF21289"/>
    </source>
</evidence>
<evidence type="ECO:0000256" key="7">
    <source>
        <dbReference type="SAM" id="Coils"/>
    </source>
</evidence>
<dbReference type="EMBL" id="UZAF01017532">
    <property type="protein sequence ID" value="VDO42573.1"/>
    <property type="molecule type" value="Genomic_DNA"/>
</dbReference>
<dbReference type="PANTHER" id="PTHR15598">
    <property type="entry name" value="ENHANCER OF MRNA-DECAPPING PROTEIN 4"/>
    <property type="match status" value="1"/>
</dbReference>
<dbReference type="GO" id="GO:0000932">
    <property type="term" value="C:P-body"/>
    <property type="evidence" value="ECO:0007669"/>
    <property type="project" value="UniProtKB-SubCell"/>
</dbReference>